<dbReference type="Proteomes" id="UP000789803">
    <property type="component" value="Unassembled WGS sequence"/>
</dbReference>
<dbReference type="GO" id="GO:0016787">
    <property type="term" value="F:hydrolase activity"/>
    <property type="evidence" value="ECO:0007669"/>
    <property type="project" value="UniProtKB-KW"/>
</dbReference>
<reference evidence="3 4" key="1">
    <citation type="submission" date="2020-11" db="EMBL/GenBank/DDBJ databases">
        <authorList>
            <person name="Peeters C."/>
        </authorList>
    </citation>
    <scope>NUCLEOTIDE SEQUENCE [LARGE SCALE GENOMIC DNA]</scope>
    <source>
        <strain evidence="3 4">LMG 7974</strain>
    </source>
</reference>
<dbReference type="InterPro" id="IPR032466">
    <property type="entry name" value="Metal_Hydrolase"/>
</dbReference>
<evidence type="ECO:0000259" key="2">
    <source>
        <dbReference type="Pfam" id="PF01979"/>
    </source>
</evidence>
<name>A0ABN7KAC1_9BACT</name>
<dbReference type="RefSeq" id="WP_229932516.1">
    <property type="nucleotide sequence ID" value="NZ_CAJHOF010000005.1"/>
</dbReference>
<feature type="domain" description="Amidohydrolase-related" evidence="2">
    <location>
        <begin position="54"/>
        <end position="399"/>
    </location>
</feature>
<dbReference type="Pfam" id="PF01979">
    <property type="entry name" value="Amidohydro_1"/>
    <property type="match status" value="1"/>
</dbReference>
<dbReference type="NCBIfam" id="NF006269">
    <property type="entry name" value="PRK08418.1"/>
    <property type="match status" value="1"/>
</dbReference>
<keyword evidence="1 3" id="KW-0378">Hydrolase</keyword>
<proteinExistence type="predicted"/>
<dbReference type="SUPFAM" id="SSF51556">
    <property type="entry name" value="Metallo-dependent hydrolases"/>
    <property type="match status" value="1"/>
</dbReference>
<keyword evidence="4" id="KW-1185">Reference proteome</keyword>
<evidence type="ECO:0000313" key="4">
    <source>
        <dbReference type="Proteomes" id="UP000789803"/>
    </source>
</evidence>
<evidence type="ECO:0000313" key="3">
    <source>
        <dbReference type="EMBL" id="CAD7287815.1"/>
    </source>
</evidence>
<accession>A0ABN7KAC1</accession>
<evidence type="ECO:0000256" key="1">
    <source>
        <dbReference type="ARBA" id="ARBA00022801"/>
    </source>
</evidence>
<dbReference type="EC" id="3.5.4.40" evidence="3"/>
<comment type="caution">
    <text evidence="3">The sequence shown here is derived from an EMBL/GenBank/DDBJ whole genome shotgun (WGS) entry which is preliminary data.</text>
</comment>
<dbReference type="SUPFAM" id="SSF51338">
    <property type="entry name" value="Composite domain of metallo-dependent hydrolases"/>
    <property type="match status" value="1"/>
</dbReference>
<dbReference type="InterPro" id="IPR011059">
    <property type="entry name" value="Metal-dep_hydrolase_composite"/>
</dbReference>
<dbReference type="PANTHER" id="PTHR43794">
    <property type="entry name" value="AMINOHYDROLASE SSNA-RELATED"/>
    <property type="match status" value="1"/>
</dbReference>
<protein>
    <submittedName>
        <fullName evidence="3">Aminodeoxyfutalosine deaminase</fullName>
        <ecNumber evidence="3">3.5.4.40</ecNumber>
    </submittedName>
</protein>
<dbReference type="InterPro" id="IPR050287">
    <property type="entry name" value="MTA/SAH_deaminase"/>
</dbReference>
<dbReference type="Gene3D" id="2.30.40.10">
    <property type="entry name" value="Urease, subunit C, domain 1"/>
    <property type="match status" value="1"/>
</dbReference>
<dbReference type="EMBL" id="CAJHOF010000005">
    <property type="protein sequence ID" value="CAD7287815.1"/>
    <property type="molecule type" value="Genomic_DNA"/>
</dbReference>
<gene>
    <name evidence="3" type="ORF">LMG7974_00703</name>
</gene>
<dbReference type="InterPro" id="IPR006680">
    <property type="entry name" value="Amidohydro-rel"/>
</dbReference>
<sequence length="402" mass="45591">MKLITAKFLIDENLEILENYGILMSDKIIKIDKISKLLKEKNYTTFIDYKNSVLAPAFVNTHAHLEFSANKTTLKYGDFIAWLGSVIKNSKKLSQKCTDKIMQKAINDMLKSGIATIGAISSFGRDTDILATSPLNVVHFNEILGSNEAMIEQNFNAFKERFSKSKLYQNERFTPAISLHSPYSIHPKLAKLALNFAKENNLIISTHFMESHHEKQWLESASGDFKKHLLNFTKDPKPNFSPDEYFKLFNNHNTLFTHCVYAQNFKDFKTHHSITHCPSSNRLLGKKALNLRQIQKHKINLSIGTDGLSSNLSLNMFDELRNAIFTHQQYKLNSLIKVLFRAATLGGANALKTNNGVLKQGKSADIMVLKALKCDNNDMLTQLILHTKNVKNLIIKGKICNL</sequence>
<dbReference type="Gene3D" id="3.20.20.140">
    <property type="entry name" value="Metal-dependent hydrolases"/>
    <property type="match status" value="1"/>
</dbReference>
<organism evidence="3 4">
    <name type="scientific">Campylobacter majalis</name>
    <dbReference type="NCBI Taxonomy" id="2790656"/>
    <lineage>
        <taxon>Bacteria</taxon>
        <taxon>Pseudomonadati</taxon>
        <taxon>Campylobacterota</taxon>
        <taxon>Epsilonproteobacteria</taxon>
        <taxon>Campylobacterales</taxon>
        <taxon>Campylobacteraceae</taxon>
        <taxon>Campylobacter</taxon>
    </lineage>
</organism>
<dbReference type="PANTHER" id="PTHR43794:SF11">
    <property type="entry name" value="AMIDOHYDROLASE-RELATED DOMAIN-CONTAINING PROTEIN"/>
    <property type="match status" value="1"/>
</dbReference>